<dbReference type="NCBIfam" id="TIGR00236">
    <property type="entry name" value="wecB"/>
    <property type="match status" value="1"/>
</dbReference>
<dbReference type="SUPFAM" id="SSF53756">
    <property type="entry name" value="UDP-Glycosyltransferase/glycogen phosphorylase"/>
    <property type="match status" value="1"/>
</dbReference>
<dbReference type="PATRIC" id="fig|1705564.3.peg.1153"/>
<dbReference type="InterPro" id="IPR003331">
    <property type="entry name" value="UDP_GlcNAc_Epimerase_2_dom"/>
</dbReference>
<comment type="caution">
    <text evidence="2">The sequence shown here is derived from an EMBL/GenBank/DDBJ whole genome shotgun (WGS) entry which is preliminary data.</text>
</comment>
<feature type="domain" description="UDP-N-acetylglucosamine 2-epimerase" evidence="1">
    <location>
        <begin position="27"/>
        <end position="353"/>
    </location>
</feature>
<dbReference type="Gene3D" id="3.40.50.2000">
    <property type="entry name" value="Glycogen Phosphorylase B"/>
    <property type="match status" value="2"/>
</dbReference>
<dbReference type="InterPro" id="IPR029767">
    <property type="entry name" value="WecB-like"/>
</dbReference>
<dbReference type="EMBL" id="LNGD01000066">
    <property type="protein sequence ID" value="KYC51523.1"/>
    <property type="molecule type" value="Genomic_DNA"/>
</dbReference>
<dbReference type="Pfam" id="PF02350">
    <property type="entry name" value="Epimerase_2"/>
    <property type="match status" value="1"/>
</dbReference>
<dbReference type="PANTHER" id="PTHR43174:SF1">
    <property type="entry name" value="UDP-N-ACETYLGLUCOSAMINE 2-EPIMERASE"/>
    <property type="match status" value="1"/>
</dbReference>
<protein>
    <recommendedName>
        <fullName evidence="1">UDP-N-acetylglucosamine 2-epimerase domain-containing protein</fullName>
    </recommendedName>
</protein>
<proteinExistence type="predicted"/>
<evidence type="ECO:0000259" key="1">
    <source>
        <dbReference type="Pfam" id="PF02350"/>
    </source>
</evidence>
<dbReference type="AlphaFoldDB" id="A0A150J2R0"/>
<name>A0A150J2R0_9EURY</name>
<dbReference type="PANTHER" id="PTHR43174">
    <property type="entry name" value="UDP-N-ACETYLGLUCOSAMINE 2-EPIMERASE"/>
    <property type="match status" value="1"/>
</dbReference>
<organism evidence="2 3">
    <name type="scientific">Candidatus Methanofastidiosum methylothiophilum</name>
    <dbReference type="NCBI Taxonomy" id="1705564"/>
    <lineage>
        <taxon>Archaea</taxon>
        <taxon>Methanobacteriati</taxon>
        <taxon>Methanobacteriota</taxon>
        <taxon>Stenosarchaea group</taxon>
        <taxon>Candidatus Methanofastidiosia</taxon>
        <taxon>Candidatus Methanofastidiosales</taxon>
        <taxon>Candidatus Methanofastidiosaceae</taxon>
        <taxon>Candidatus Methanofastidiosum</taxon>
    </lineage>
</organism>
<dbReference type="CDD" id="cd03786">
    <property type="entry name" value="GTB_UDP-GlcNAc_2-Epimerase"/>
    <property type="match status" value="1"/>
</dbReference>
<dbReference type="Proteomes" id="UP000075578">
    <property type="component" value="Unassembled WGS sequence"/>
</dbReference>
<reference evidence="2 3" key="1">
    <citation type="journal article" date="2016" name="ISME J.">
        <title>Chasing the elusive Euryarchaeota class WSA2: genomes reveal a uniquely fastidious methyl-reducing methanogen.</title>
        <authorList>
            <person name="Nobu M.K."/>
            <person name="Narihiro T."/>
            <person name="Kuroda K."/>
            <person name="Mei R."/>
            <person name="Liu W.T."/>
        </authorList>
    </citation>
    <scope>NUCLEOTIDE SEQUENCE [LARGE SCALE GENOMIC DNA]</scope>
    <source>
        <strain evidence="2">U1lsi0528_Bin089</strain>
    </source>
</reference>
<evidence type="ECO:0000313" key="2">
    <source>
        <dbReference type="EMBL" id="KYC51523.1"/>
    </source>
</evidence>
<sequence length="362" mass="40816">MKILSIVGARPNFMKIKPIYEEFKLRNIEQVLVHTGQHYDENMSKIFFEDLELPKPDVFLGIGSATHGVQTGAMMSRIEDVLIEEKPDLTLVVGDVNSTLAGAISSIKIQIPVAHVEAGYRSFDMRMPEEINRVLVDRISQILFAPTEDAVENLISEGVDKNRIFFVGNIMVETLISHLGKSKDSKILHNMSIEKDTYGVMTIHRAENTSEAQKLIEIFESLKKVDYKIIVPLHPRTRKVLNDIGYLNKLGNNIQIIEPLGYLDFLELMSNSKFIITDSGGIQEEALMLDIPCITLRENTERIVTLKNGANVLVGTDGDKLIKAIRNVPNQKIIYPKPALWDDKVSKRIADIIIEKKELLVL</sequence>
<accession>A0A150J2R0</accession>
<evidence type="ECO:0000313" key="3">
    <source>
        <dbReference type="Proteomes" id="UP000075578"/>
    </source>
</evidence>
<gene>
    <name evidence="2" type="ORF">AMQ74_01111</name>
</gene>